<sequence length="76" mass="8032">MAVAPFPIHVKHGNKWITLQSDELVAGGIVSVVPQQTETTVPADILLVAGTCIVHEAMLSGVSTPSLLKDTVELQE</sequence>
<accession>A0ACB8TNM3</accession>
<evidence type="ECO:0000313" key="1">
    <source>
        <dbReference type="EMBL" id="KAI0083591.1"/>
    </source>
</evidence>
<comment type="caution">
    <text evidence="1">The sequence shown here is derived from an EMBL/GenBank/DDBJ whole genome shotgun (WGS) entry which is preliminary data.</text>
</comment>
<organism evidence="1 2">
    <name type="scientific">Irpex rosettiformis</name>
    <dbReference type="NCBI Taxonomy" id="378272"/>
    <lineage>
        <taxon>Eukaryota</taxon>
        <taxon>Fungi</taxon>
        <taxon>Dikarya</taxon>
        <taxon>Basidiomycota</taxon>
        <taxon>Agaricomycotina</taxon>
        <taxon>Agaricomycetes</taxon>
        <taxon>Polyporales</taxon>
        <taxon>Irpicaceae</taxon>
        <taxon>Irpex</taxon>
    </lineage>
</organism>
<dbReference type="EMBL" id="MU274959">
    <property type="protein sequence ID" value="KAI0083591.1"/>
    <property type="molecule type" value="Genomic_DNA"/>
</dbReference>
<protein>
    <submittedName>
        <fullName evidence="1">Uncharacterized protein</fullName>
    </submittedName>
</protein>
<evidence type="ECO:0000313" key="2">
    <source>
        <dbReference type="Proteomes" id="UP001055072"/>
    </source>
</evidence>
<name>A0ACB8TNM3_9APHY</name>
<gene>
    <name evidence="1" type="ORF">BDY19DRAFT_998439</name>
</gene>
<reference evidence="1" key="1">
    <citation type="journal article" date="2021" name="Environ. Microbiol.">
        <title>Gene family expansions and transcriptome signatures uncover fungal adaptations to wood decay.</title>
        <authorList>
            <person name="Hage H."/>
            <person name="Miyauchi S."/>
            <person name="Viragh M."/>
            <person name="Drula E."/>
            <person name="Min B."/>
            <person name="Chaduli D."/>
            <person name="Navarro D."/>
            <person name="Favel A."/>
            <person name="Norest M."/>
            <person name="Lesage-Meessen L."/>
            <person name="Balint B."/>
            <person name="Merenyi Z."/>
            <person name="de Eugenio L."/>
            <person name="Morin E."/>
            <person name="Martinez A.T."/>
            <person name="Baldrian P."/>
            <person name="Stursova M."/>
            <person name="Martinez M.J."/>
            <person name="Novotny C."/>
            <person name="Magnuson J.K."/>
            <person name="Spatafora J.W."/>
            <person name="Maurice S."/>
            <person name="Pangilinan J."/>
            <person name="Andreopoulos W."/>
            <person name="LaButti K."/>
            <person name="Hundley H."/>
            <person name="Na H."/>
            <person name="Kuo A."/>
            <person name="Barry K."/>
            <person name="Lipzen A."/>
            <person name="Henrissat B."/>
            <person name="Riley R."/>
            <person name="Ahrendt S."/>
            <person name="Nagy L.G."/>
            <person name="Grigoriev I.V."/>
            <person name="Martin F."/>
            <person name="Rosso M.N."/>
        </authorList>
    </citation>
    <scope>NUCLEOTIDE SEQUENCE</scope>
    <source>
        <strain evidence="1">CBS 384.51</strain>
    </source>
</reference>
<dbReference type="Proteomes" id="UP001055072">
    <property type="component" value="Unassembled WGS sequence"/>
</dbReference>
<keyword evidence="2" id="KW-1185">Reference proteome</keyword>
<proteinExistence type="predicted"/>